<organism evidence="1 2">
    <name type="scientific">Melastoma candidum</name>
    <dbReference type="NCBI Taxonomy" id="119954"/>
    <lineage>
        <taxon>Eukaryota</taxon>
        <taxon>Viridiplantae</taxon>
        <taxon>Streptophyta</taxon>
        <taxon>Embryophyta</taxon>
        <taxon>Tracheophyta</taxon>
        <taxon>Spermatophyta</taxon>
        <taxon>Magnoliopsida</taxon>
        <taxon>eudicotyledons</taxon>
        <taxon>Gunneridae</taxon>
        <taxon>Pentapetalae</taxon>
        <taxon>rosids</taxon>
        <taxon>malvids</taxon>
        <taxon>Myrtales</taxon>
        <taxon>Melastomataceae</taxon>
        <taxon>Melastomatoideae</taxon>
        <taxon>Melastomateae</taxon>
        <taxon>Melastoma</taxon>
    </lineage>
</organism>
<reference evidence="2" key="1">
    <citation type="journal article" date="2023" name="Front. Plant Sci.">
        <title>Chromosomal-level genome assembly of Melastoma candidum provides insights into trichome evolution.</title>
        <authorList>
            <person name="Zhong Y."/>
            <person name="Wu W."/>
            <person name="Sun C."/>
            <person name="Zou P."/>
            <person name="Liu Y."/>
            <person name="Dai S."/>
            <person name="Zhou R."/>
        </authorList>
    </citation>
    <scope>NUCLEOTIDE SEQUENCE [LARGE SCALE GENOMIC DNA]</scope>
</reference>
<proteinExistence type="predicted"/>
<gene>
    <name evidence="1" type="ORF">MLD38_036295</name>
</gene>
<dbReference type="EMBL" id="CM042890">
    <property type="protein sequence ID" value="KAI4311393.1"/>
    <property type="molecule type" value="Genomic_DNA"/>
</dbReference>
<accession>A0ACB9LK69</accession>
<evidence type="ECO:0000313" key="1">
    <source>
        <dbReference type="EMBL" id="KAI4311393.1"/>
    </source>
</evidence>
<protein>
    <submittedName>
        <fullName evidence="1">Uncharacterized protein</fullName>
    </submittedName>
</protein>
<evidence type="ECO:0000313" key="2">
    <source>
        <dbReference type="Proteomes" id="UP001057402"/>
    </source>
</evidence>
<keyword evidence="2" id="KW-1185">Reference proteome</keyword>
<sequence length="950" mass="108470">MQTRVRKSLPVYYHHHHDDDDLGDDKPPKRRRPQPERKRPEVASSSRSSAPEKKKPFEFPKQCAAKHPDENGNMVESVMCHQCQRNDKGRVVRCMKCGKKRFCIPCIETWYPHLTEDSIATACPFCCKNCNCKSCLRLDGGLKSMLNVTLEFSDDEKQKYGKFTLRYLLPFLQLLNEEQLLEEKIDARIQGISTAELKVKEADIAKDERVYCDNCCTSIFDFHRSCPNCSYDLCLMCCHELREGHLLGVGVEEVVEYVNYGLEYLHGGEREPVVSESDEVVAPAQGVVNGSDKSEGSSLQFEWKANENGSISCPPERLGGCGKGILELRRIFSNDAKDTDLRPGLSDLLKIAEDFSSEVNLVDLHEVSERLCPCFTSDGHFNLNSSHLRKAASRPDANDNYLYCPQAQEIEPEDLSHFMSHWKRGEPVVVSDVLSTATGLSWEPMVMWRAFRQIKNRNHSLQLDVTAIDCLDFSELDINIHQFFKGYTDGLFGLEKWPQILKLKDWPPKNEFEEKLPRHGAEFMKALPFKEYTDPRHGILNLAVALPRERLKPDLGPKTYIAYGVRQELGRGDSVTKLHCDMSDAVNILTHTTEVTLSAEHLRVVSKLKKKHLAQDKRELYHVPEPCQYDSSDTTSQCGMTVASGSDTVKANLQVMNAGNDFVNMKNDEELVVSTKEEVRLKSCSSPESASPLREVGTVSATKKRGRKSRQNGRKSNRRTTKRVYLQNHDTDESDVAVETGEEASRNSLQSSPHKVESKEEEIEIFNGDGSIEDAEYQDGGAVWDIFRREDVPKLEEYLMKHYKEFRHIHCVPISKVTHPIHDQVFFLSSEHKRKLKEEYGIEPWTFVQKLGDAVFIPAGCPHQVRNLKSCIKVALDFVSPENVKECLRLTKEFRILPTNHRAKEDKLEVKRMAYYGMRKALKDLQKLDEHLSSGVEKEVVEKKRKRKTR</sequence>
<comment type="caution">
    <text evidence="1">The sequence shown here is derived from an EMBL/GenBank/DDBJ whole genome shotgun (WGS) entry which is preliminary data.</text>
</comment>
<dbReference type="Proteomes" id="UP001057402">
    <property type="component" value="Chromosome 11"/>
</dbReference>
<name>A0ACB9LK69_9MYRT</name>